<dbReference type="AlphaFoldDB" id="A0A0A9H1X5"/>
<evidence type="ECO:0000313" key="1">
    <source>
        <dbReference type="EMBL" id="JAE26873.1"/>
    </source>
</evidence>
<sequence>MRRGKRFSGDSANSSVAQILPGTAAALLLISRASVSRTTSCYQLQCGNQNLSDWQHSPALCLLPRQIATRFTMG</sequence>
<name>A0A0A9H1X5_ARUDO</name>
<reference evidence="1" key="2">
    <citation type="journal article" date="2015" name="Data Brief">
        <title>Shoot transcriptome of the giant reed, Arundo donax.</title>
        <authorList>
            <person name="Barrero R.A."/>
            <person name="Guerrero F.D."/>
            <person name="Moolhuijzen P."/>
            <person name="Goolsby J.A."/>
            <person name="Tidwell J."/>
            <person name="Bellgard S.E."/>
            <person name="Bellgard M.I."/>
        </authorList>
    </citation>
    <scope>NUCLEOTIDE SEQUENCE</scope>
    <source>
        <tissue evidence="1">Shoot tissue taken approximately 20 cm above the soil surface</tissue>
    </source>
</reference>
<proteinExistence type="predicted"/>
<organism evidence="1">
    <name type="scientific">Arundo donax</name>
    <name type="common">Giant reed</name>
    <name type="synonym">Donax arundinaceus</name>
    <dbReference type="NCBI Taxonomy" id="35708"/>
    <lineage>
        <taxon>Eukaryota</taxon>
        <taxon>Viridiplantae</taxon>
        <taxon>Streptophyta</taxon>
        <taxon>Embryophyta</taxon>
        <taxon>Tracheophyta</taxon>
        <taxon>Spermatophyta</taxon>
        <taxon>Magnoliopsida</taxon>
        <taxon>Liliopsida</taxon>
        <taxon>Poales</taxon>
        <taxon>Poaceae</taxon>
        <taxon>PACMAD clade</taxon>
        <taxon>Arundinoideae</taxon>
        <taxon>Arundineae</taxon>
        <taxon>Arundo</taxon>
    </lineage>
</organism>
<dbReference type="EMBL" id="GBRH01171023">
    <property type="protein sequence ID" value="JAE26873.1"/>
    <property type="molecule type" value="Transcribed_RNA"/>
</dbReference>
<protein>
    <submittedName>
        <fullName evidence="1">Uncharacterized protein</fullName>
    </submittedName>
</protein>
<accession>A0A0A9H1X5</accession>
<reference evidence="1" key="1">
    <citation type="submission" date="2014-09" db="EMBL/GenBank/DDBJ databases">
        <authorList>
            <person name="Magalhaes I.L.F."/>
            <person name="Oliveira U."/>
            <person name="Santos F.R."/>
            <person name="Vidigal T.H.D.A."/>
            <person name="Brescovit A.D."/>
            <person name="Santos A.J."/>
        </authorList>
    </citation>
    <scope>NUCLEOTIDE SEQUENCE</scope>
    <source>
        <tissue evidence="1">Shoot tissue taken approximately 20 cm above the soil surface</tissue>
    </source>
</reference>